<evidence type="ECO:0000313" key="2">
    <source>
        <dbReference type="Proteomes" id="UP001269081"/>
    </source>
</evidence>
<evidence type="ECO:0000313" key="1">
    <source>
        <dbReference type="EMBL" id="MDR7210211.1"/>
    </source>
</evidence>
<organism evidence="1 2">
    <name type="scientific">Flavobacterium piscis</name>
    <dbReference type="NCBI Taxonomy" id="1114874"/>
    <lineage>
        <taxon>Bacteria</taxon>
        <taxon>Pseudomonadati</taxon>
        <taxon>Bacteroidota</taxon>
        <taxon>Flavobacteriia</taxon>
        <taxon>Flavobacteriales</taxon>
        <taxon>Flavobacteriaceae</taxon>
        <taxon>Flavobacterium</taxon>
    </lineage>
</organism>
<keyword evidence="1" id="KW-0378">Hydrolase</keyword>
<dbReference type="EMBL" id="JAVDWQ010000006">
    <property type="protein sequence ID" value="MDR7210211.1"/>
    <property type="molecule type" value="Genomic_DNA"/>
</dbReference>
<sequence length="84" mass="9290">MTAIVGVLNSQGIAIAADSAVTVSGNNVKKVYNRSNKIFTLSKFHPIGISIYNRADYMGMPLETIIKMYRKQLKDKSFGTVAEY</sequence>
<proteinExistence type="predicted"/>
<dbReference type="SUPFAM" id="SSF56235">
    <property type="entry name" value="N-terminal nucleophile aminohydrolases (Ntn hydrolases)"/>
    <property type="match status" value="1"/>
</dbReference>
<protein>
    <submittedName>
        <fullName evidence="1">ATP-dependent protease HslVU (ClpYQ) peptidase subunit</fullName>
    </submittedName>
</protein>
<keyword evidence="1" id="KW-0645">Protease</keyword>
<reference evidence="1 2" key="1">
    <citation type="submission" date="2023-07" db="EMBL/GenBank/DDBJ databases">
        <title>Sorghum-associated microbial communities from plants grown in Nebraska, USA.</title>
        <authorList>
            <person name="Schachtman D."/>
        </authorList>
    </citation>
    <scope>NUCLEOTIDE SEQUENCE [LARGE SCALE GENOMIC DNA]</scope>
    <source>
        <strain evidence="1 2">4129</strain>
    </source>
</reference>
<dbReference type="RefSeq" id="WP_310281053.1">
    <property type="nucleotide sequence ID" value="NZ_JAVDWQ010000006.1"/>
</dbReference>
<dbReference type="GO" id="GO:0008233">
    <property type="term" value="F:peptidase activity"/>
    <property type="evidence" value="ECO:0007669"/>
    <property type="project" value="UniProtKB-KW"/>
</dbReference>
<keyword evidence="2" id="KW-1185">Reference proteome</keyword>
<name>A0ABU1Y9Q9_9FLAO</name>
<gene>
    <name evidence="1" type="ORF">J2W48_002151</name>
</gene>
<accession>A0ABU1Y9Q9</accession>
<comment type="caution">
    <text evidence="1">The sequence shown here is derived from an EMBL/GenBank/DDBJ whole genome shotgun (WGS) entry which is preliminary data.</text>
</comment>
<dbReference type="InterPro" id="IPR029055">
    <property type="entry name" value="Ntn_hydrolases_N"/>
</dbReference>
<dbReference type="GO" id="GO:0006508">
    <property type="term" value="P:proteolysis"/>
    <property type="evidence" value="ECO:0007669"/>
    <property type="project" value="UniProtKB-KW"/>
</dbReference>
<dbReference type="Proteomes" id="UP001269081">
    <property type="component" value="Unassembled WGS sequence"/>
</dbReference>